<evidence type="ECO:0000313" key="8">
    <source>
        <dbReference type="Proteomes" id="UP000288812"/>
    </source>
</evidence>
<dbReference type="PANTHER" id="PTHR30093:SF44">
    <property type="entry name" value="TYPE II SECRETION SYSTEM CORE PROTEIN G"/>
    <property type="match status" value="1"/>
</dbReference>
<gene>
    <name evidence="7" type="ORF">EF514_03285</name>
</gene>
<dbReference type="SUPFAM" id="SSF54523">
    <property type="entry name" value="Pili subunits"/>
    <property type="match status" value="1"/>
</dbReference>
<organism evidence="7 8">
    <name type="scientific">Anaerosphaera multitolerans</name>
    <dbReference type="NCBI Taxonomy" id="2487351"/>
    <lineage>
        <taxon>Bacteria</taxon>
        <taxon>Bacillati</taxon>
        <taxon>Bacillota</taxon>
        <taxon>Tissierellia</taxon>
        <taxon>Tissierellales</taxon>
        <taxon>Peptoniphilaceae</taxon>
        <taxon>Anaerosphaera</taxon>
    </lineage>
</organism>
<protein>
    <submittedName>
        <fullName evidence="7">Type II secretion system protein</fullName>
    </submittedName>
</protein>
<comment type="caution">
    <text evidence="7">The sequence shown here is derived from an EMBL/GenBank/DDBJ whole genome shotgun (WGS) entry which is preliminary data.</text>
</comment>
<dbReference type="Gene3D" id="3.30.700.10">
    <property type="entry name" value="Glycoprotein, Type 4 Pilin"/>
    <property type="match status" value="1"/>
</dbReference>
<dbReference type="EMBL" id="RLIH01000003">
    <property type="protein sequence ID" value="RVU55308.1"/>
    <property type="molecule type" value="Genomic_DNA"/>
</dbReference>
<evidence type="ECO:0000256" key="6">
    <source>
        <dbReference type="SAM" id="Phobius"/>
    </source>
</evidence>
<dbReference type="InterPro" id="IPR012902">
    <property type="entry name" value="N_methyl_site"/>
</dbReference>
<evidence type="ECO:0000313" key="7">
    <source>
        <dbReference type="EMBL" id="RVU55308.1"/>
    </source>
</evidence>
<evidence type="ECO:0000256" key="2">
    <source>
        <dbReference type="ARBA" id="ARBA00022481"/>
    </source>
</evidence>
<dbReference type="Pfam" id="PF07963">
    <property type="entry name" value="N_methyl"/>
    <property type="match status" value="1"/>
</dbReference>
<evidence type="ECO:0000256" key="1">
    <source>
        <dbReference type="ARBA" id="ARBA00004167"/>
    </source>
</evidence>
<keyword evidence="2" id="KW-0488">Methylation</keyword>
<evidence type="ECO:0000256" key="5">
    <source>
        <dbReference type="ARBA" id="ARBA00023136"/>
    </source>
</evidence>
<evidence type="ECO:0000256" key="3">
    <source>
        <dbReference type="ARBA" id="ARBA00022692"/>
    </source>
</evidence>
<proteinExistence type="predicted"/>
<comment type="subcellular location">
    <subcellularLocation>
        <location evidence="1">Membrane</location>
        <topology evidence="1">Single-pass membrane protein</topology>
    </subcellularLocation>
</comment>
<dbReference type="NCBIfam" id="TIGR02532">
    <property type="entry name" value="IV_pilin_GFxxxE"/>
    <property type="match status" value="1"/>
</dbReference>
<name>A0A437S8Z3_9FIRM</name>
<keyword evidence="3 6" id="KW-0812">Transmembrane</keyword>
<dbReference type="OrthoDB" id="1699047at2"/>
<evidence type="ECO:0000256" key="4">
    <source>
        <dbReference type="ARBA" id="ARBA00022989"/>
    </source>
</evidence>
<dbReference type="PROSITE" id="PS00409">
    <property type="entry name" value="PROKAR_NTER_METHYL"/>
    <property type="match status" value="1"/>
</dbReference>
<dbReference type="Proteomes" id="UP000288812">
    <property type="component" value="Unassembled WGS sequence"/>
</dbReference>
<dbReference type="PANTHER" id="PTHR30093">
    <property type="entry name" value="GENERAL SECRETION PATHWAY PROTEIN G"/>
    <property type="match status" value="1"/>
</dbReference>
<dbReference type="InterPro" id="IPR045584">
    <property type="entry name" value="Pilin-like"/>
</dbReference>
<feature type="transmembrane region" description="Helical" evidence="6">
    <location>
        <begin position="7"/>
        <end position="28"/>
    </location>
</feature>
<reference evidence="7 8" key="1">
    <citation type="submission" date="2018-11" db="EMBL/GenBank/DDBJ databases">
        <title>Genome sequencing and assembly of Anaerosphaera sp. nov., GS7-6-2.</title>
        <authorList>
            <person name="Rettenmaier R."/>
            <person name="Liebl W."/>
            <person name="Zverlov V."/>
        </authorList>
    </citation>
    <scope>NUCLEOTIDE SEQUENCE [LARGE SCALE GENOMIC DNA]</scope>
    <source>
        <strain evidence="7 8">GS7-6-2</strain>
    </source>
</reference>
<sequence>MKRKNKGFTLIELVIVIAILAILVAIAIPRFGKSNLSAQATAHNVNVREVKNAAIMYMTDKQREKITAISMADLKDYFDNEFPKPAKSMGENFEVSVDTSGNIKVTPGIVEVVGNEIKLVEGQK</sequence>
<keyword evidence="8" id="KW-1185">Reference proteome</keyword>
<dbReference type="AlphaFoldDB" id="A0A437S8Z3"/>
<accession>A0A437S8Z3</accession>
<keyword evidence="4 6" id="KW-1133">Transmembrane helix</keyword>
<keyword evidence="5 6" id="KW-0472">Membrane</keyword>
<dbReference type="GO" id="GO:0016020">
    <property type="term" value="C:membrane"/>
    <property type="evidence" value="ECO:0007669"/>
    <property type="project" value="UniProtKB-SubCell"/>
</dbReference>
<dbReference type="RefSeq" id="WP_127723797.1">
    <property type="nucleotide sequence ID" value="NZ_RLIH01000003.1"/>
</dbReference>